<dbReference type="Proteomes" id="UP000290365">
    <property type="component" value="Chromosome"/>
</dbReference>
<keyword evidence="2" id="KW-1185">Reference proteome</keyword>
<dbReference type="OrthoDB" id="4117273at2"/>
<reference evidence="1 2" key="1">
    <citation type="submission" date="2019-01" db="EMBL/GenBank/DDBJ databases">
        <title>Ktedonosporobacter rubrisoli SCAWS-G2.</title>
        <authorList>
            <person name="Huang Y."/>
            <person name="Yan B."/>
        </authorList>
    </citation>
    <scope>NUCLEOTIDE SEQUENCE [LARGE SCALE GENOMIC DNA]</scope>
    <source>
        <strain evidence="1 2">SCAWS-G2</strain>
    </source>
</reference>
<name>A0A4P6JNI2_KTERU</name>
<dbReference type="AlphaFoldDB" id="A0A4P6JNI2"/>
<protein>
    <submittedName>
        <fullName evidence="1">Uncharacterized protein</fullName>
    </submittedName>
</protein>
<dbReference type="RefSeq" id="WP_129887898.1">
    <property type="nucleotide sequence ID" value="NZ_CP035758.1"/>
</dbReference>
<evidence type="ECO:0000313" key="1">
    <source>
        <dbReference type="EMBL" id="QBD76834.1"/>
    </source>
</evidence>
<evidence type="ECO:0000313" key="2">
    <source>
        <dbReference type="Proteomes" id="UP000290365"/>
    </source>
</evidence>
<proteinExistence type="predicted"/>
<sequence>MRKIQEISEDEMIAIYLQTELSSVRFRQKLEVHIQQEKIDLNILQEPDLHNASENALRRKLLGEYRGYGQNRGYFTDFPAHVRWERVRLSREELERVRYIDWKYWLDLTDGTRMAIDGARNALAGKVVYDVSSDGLVSLANALRHGARFPPLILVAKDVEAPLVVMEGHARLTAYLIAPEYIPTELEVIIGYSEQMKDWGCY</sequence>
<dbReference type="KEGG" id="kbs:EPA93_12795"/>
<accession>A0A4P6JNI2</accession>
<gene>
    <name evidence="1" type="ORF">EPA93_12795</name>
</gene>
<organism evidence="1 2">
    <name type="scientific">Ktedonosporobacter rubrisoli</name>
    <dbReference type="NCBI Taxonomy" id="2509675"/>
    <lineage>
        <taxon>Bacteria</taxon>
        <taxon>Bacillati</taxon>
        <taxon>Chloroflexota</taxon>
        <taxon>Ktedonobacteria</taxon>
        <taxon>Ktedonobacterales</taxon>
        <taxon>Ktedonosporobacteraceae</taxon>
        <taxon>Ktedonosporobacter</taxon>
    </lineage>
</organism>
<dbReference type="EMBL" id="CP035758">
    <property type="protein sequence ID" value="QBD76834.1"/>
    <property type="molecule type" value="Genomic_DNA"/>
</dbReference>